<feature type="region of interest" description="Disordered" evidence="1">
    <location>
        <begin position="544"/>
        <end position="569"/>
    </location>
</feature>
<feature type="compositionally biased region" description="Basic and acidic residues" evidence="1">
    <location>
        <begin position="368"/>
        <end position="381"/>
    </location>
</feature>
<evidence type="ECO:0000313" key="2">
    <source>
        <dbReference type="EMBL" id="WZI33184.1"/>
    </source>
</evidence>
<feature type="region of interest" description="Disordered" evidence="1">
    <location>
        <begin position="506"/>
        <end position="528"/>
    </location>
</feature>
<reference evidence="2" key="1">
    <citation type="journal article" date="2024" name="NPJ Biofilms Microbiomes">
        <title>Decoding the RNA viromes in shrew lungs along the eastern coast of China.</title>
        <authorList>
            <person name="Zhang J.T."/>
            <person name="Hu Z.Y."/>
            <person name="Tang F."/>
            <person name="Liu Y.T."/>
            <person name="Tan W.L."/>
            <person name="Ma X.F."/>
            <person name="Zhang Y.F."/>
            <person name="Si G.Q."/>
            <person name="Zhang L."/>
            <person name="Zhang M.Q."/>
            <person name="Peng C."/>
            <person name="Fu B.K."/>
            <person name="Fang L.Q."/>
            <person name="Zhang X.A."/>
            <person name="Liu W."/>
        </authorList>
    </citation>
    <scope>NUCLEOTIDE SEQUENCE</scope>
    <source>
        <strain evidence="2">Lisp_2</strain>
    </source>
</reference>
<sequence>MLSNLIDKLSKVISHKTMSSSRDPSPDHASGADEREPIDEDALVTSDDQREFYKKVAEEYDPAKTDRALVGSNVIHPIRVEEEVVITTTEEKIHDTKTTRVYDIMDVKQYLLASFPHVPEEDLVDDQNELMRIITKINNSSSNNEVSAKLAQDIVQKYVILMNKRLPSPAATSSEPPSDVKEASRTKSKATTNQAFLAKNTPFSLITPIPQTFQEPQGSSSSSSTVPPLLSHDFPEVNTYNTKKKPNSMNLEGCESSDEESSMRMPKSRSASPEVMSAGENIVISKQTFFKLLMNLEERITRTVREDSLKIIEGYNVVLGEQSQYLHDITSQVETLANNYSRMEIKLESIATSLRDLSSNLHSLKLDQMKRHDDKEDKVTLDSDDEDDSPNLPDNDIDEAHQSLSEKKKKMVKNILDSISLESTNMNKVLHAVAIGLCESGRIKESLKLLDKYEPGKPSMMAEPLLLSIKDLPMDQKSDRITAYYKTMALRYRSLKIPKKVTAETTPQHPISIQLPSTSQSGGSSFNRKSRCPITSLEDCTCSACSAPKNSKPPSLKRTQANQSQPDDLTEFMRRLGLQ</sequence>
<feature type="compositionally biased region" description="Basic and acidic residues" evidence="1">
    <location>
        <begin position="24"/>
        <end position="35"/>
    </location>
</feature>
<proteinExistence type="predicted"/>
<feature type="compositionally biased region" description="Low complexity" evidence="1">
    <location>
        <begin position="168"/>
        <end position="177"/>
    </location>
</feature>
<name>A0AB38ZJQ0_9MONO</name>
<evidence type="ECO:0000256" key="1">
    <source>
        <dbReference type="SAM" id="MobiDB-lite"/>
    </source>
</evidence>
<evidence type="ECO:0008006" key="3">
    <source>
        <dbReference type="Google" id="ProtNLM"/>
    </source>
</evidence>
<accession>A0AB38ZJQ0</accession>
<feature type="compositionally biased region" description="Polar residues" evidence="1">
    <location>
        <begin position="548"/>
        <end position="567"/>
    </location>
</feature>
<dbReference type="EMBL" id="PP272508">
    <property type="protein sequence ID" value="WZI33184.1"/>
    <property type="molecule type" value="Viral_cRNA"/>
</dbReference>
<feature type="region of interest" description="Disordered" evidence="1">
    <location>
        <begin position="168"/>
        <end position="194"/>
    </location>
</feature>
<feature type="region of interest" description="Disordered" evidence="1">
    <location>
        <begin position="208"/>
        <end position="274"/>
    </location>
</feature>
<feature type="compositionally biased region" description="Polar residues" evidence="1">
    <location>
        <begin position="506"/>
        <end position="527"/>
    </location>
</feature>
<protein>
    <recommendedName>
        <fullName evidence="3">Phosphoprotein</fullName>
    </recommendedName>
</protein>
<organism evidence="2">
    <name type="scientific">Crocidura lasiura lispivirus 2</name>
    <dbReference type="NCBI Taxonomy" id="3139472"/>
    <lineage>
        <taxon>Viruses</taxon>
        <taxon>Riboviria</taxon>
        <taxon>Orthornavirae</taxon>
        <taxon>Negarnaviricota</taxon>
        <taxon>Haploviricotina</taxon>
        <taxon>Monjiviricetes</taxon>
        <taxon>Mononegavirales</taxon>
        <taxon>Lispiviridae</taxon>
    </lineage>
</organism>
<feature type="compositionally biased region" description="Polar residues" evidence="1">
    <location>
        <begin position="208"/>
        <end position="218"/>
    </location>
</feature>
<feature type="region of interest" description="Disordered" evidence="1">
    <location>
        <begin position="368"/>
        <end position="398"/>
    </location>
</feature>
<feature type="region of interest" description="Disordered" evidence="1">
    <location>
        <begin position="13"/>
        <end position="43"/>
    </location>
</feature>
<reference evidence="2" key="2">
    <citation type="submission" date="2024-01" db="EMBL/GenBank/DDBJ databases">
        <authorList>
            <person name="Zhang X.-A."/>
            <person name="Zhang J.-T."/>
            <person name="Hu Z.-Y."/>
            <person name="Liu W."/>
        </authorList>
    </citation>
    <scope>NUCLEOTIDE SEQUENCE</scope>
    <source>
        <strain evidence="2">Lisp_2</strain>
    </source>
</reference>